<evidence type="ECO:0000313" key="2">
    <source>
        <dbReference type="Proteomes" id="UP001379949"/>
    </source>
</evidence>
<gene>
    <name evidence="1" type="ORF">V6242_17055</name>
</gene>
<dbReference type="Proteomes" id="UP001379949">
    <property type="component" value="Unassembled WGS sequence"/>
</dbReference>
<dbReference type="InterPro" id="IPR018490">
    <property type="entry name" value="cNMP-bd_dom_sf"/>
</dbReference>
<accession>A0ABU9GAP5</accession>
<keyword evidence="2" id="KW-1185">Reference proteome</keyword>
<reference evidence="1 2" key="1">
    <citation type="submission" date="2024-02" db="EMBL/GenBank/DDBJ databases">
        <title>Bacteria isolated from the canopy kelp, Nereocystis luetkeana.</title>
        <authorList>
            <person name="Pfister C.A."/>
            <person name="Younker I.T."/>
            <person name="Light S.H."/>
        </authorList>
    </citation>
    <scope>NUCLEOTIDE SEQUENCE [LARGE SCALE GENOMIC DNA]</scope>
    <source>
        <strain evidence="1 2">TI.4.07</strain>
    </source>
</reference>
<evidence type="ECO:0000313" key="1">
    <source>
        <dbReference type="EMBL" id="MEL0614863.1"/>
    </source>
</evidence>
<name>A0ABU9GAP5_9GAMM</name>
<dbReference type="EMBL" id="JBAKAR010000022">
    <property type="protein sequence ID" value="MEL0614863.1"/>
    <property type="molecule type" value="Genomic_DNA"/>
</dbReference>
<evidence type="ECO:0008006" key="3">
    <source>
        <dbReference type="Google" id="ProtNLM"/>
    </source>
</evidence>
<proteinExistence type="predicted"/>
<organism evidence="1 2">
    <name type="scientific">Marinomonas arenicola</name>
    <dbReference type="NCBI Taxonomy" id="569601"/>
    <lineage>
        <taxon>Bacteria</taxon>
        <taxon>Pseudomonadati</taxon>
        <taxon>Pseudomonadota</taxon>
        <taxon>Gammaproteobacteria</taxon>
        <taxon>Oceanospirillales</taxon>
        <taxon>Oceanospirillaceae</taxon>
        <taxon>Marinomonas</taxon>
    </lineage>
</organism>
<sequence length="174" mass="19762">MSIPQRLKAIVLSLIAVVAISACSKPLIADAMGNLTIKSSVTYLYLLRHTPFFTALKINELRWVINHSKEWSVEQGGVVATNSSAPDYWILLDGAWQLECGDKRYPSKNDNTGKWFRSEIIAETCKLVVTESSYVMQIPQTDMNDMMQKGFNFQEHLEAGLSYYEKMFLTANKR</sequence>
<protein>
    <recommendedName>
        <fullName evidence="3">Cyclic nucleotide-binding domain-containing protein</fullName>
    </recommendedName>
</protein>
<dbReference type="SUPFAM" id="SSF51206">
    <property type="entry name" value="cAMP-binding domain-like"/>
    <property type="match status" value="1"/>
</dbReference>
<dbReference type="RefSeq" id="WP_341568123.1">
    <property type="nucleotide sequence ID" value="NZ_JBAKAR010000022.1"/>
</dbReference>
<comment type="caution">
    <text evidence="1">The sequence shown here is derived from an EMBL/GenBank/DDBJ whole genome shotgun (WGS) entry which is preliminary data.</text>
</comment>
<dbReference type="PROSITE" id="PS51257">
    <property type="entry name" value="PROKAR_LIPOPROTEIN"/>
    <property type="match status" value="1"/>
</dbReference>